<gene>
    <name evidence="2" type="ORF">PanWU01x14_226270</name>
</gene>
<proteinExistence type="predicted"/>
<organism evidence="2 3">
    <name type="scientific">Parasponia andersonii</name>
    <name type="common">Sponia andersonii</name>
    <dbReference type="NCBI Taxonomy" id="3476"/>
    <lineage>
        <taxon>Eukaryota</taxon>
        <taxon>Viridiplantae</taxon>
        <taxon>Streptophyta</taxon>
        <taxon>Embryophyta</taxon>
        <taxon>Tracheophyta</taxon>
        <taxon>Spermatophyta</taxon>
        <taxon>Magnoliopsida</taxon>
        <taxon>eudicotyledons</taxon>
        <taxon>Gunneridae</taxon>
        <taxon>Pentapetalae</taxon>
        <taxon>rosids</taxon>
        <taxon>fabids</taxon>
        <taxon>Rosales</taxon>
        <taxon>Cannabaceae</taxon>
        <taxon>Parasponia</taxon>
    </lineage>
</organism>
<keyword evidence="3" id="KW-1185">Reference proteome</keyword>
<sequence>MAPSRMTIRSTCLDAEGSSREARPDLEQKLEQILAALAEANRKAEMAHEPVLGLRDEVAEVRRDNTRLENARTMGVTSLVDDWRKHTKRELLCNKNLLADLKNARTMVVTLLVDDPRKHTKRKELCNQKLASRSRKRSYYRNHIVQ</sequence>
<dbReference type="Proteomes" id="UP000237105">
    <property type="component" value="Unassembled WGS sequence"/>
</dbReference>
<evidence type="ECO:0000256" key="1">
    <source>
        <dbReference type="SAM" id="MobiDB-lite"/>
    </source>
</evidence>
<feature type="region of interest" description="Disordered" evidence="1">
    <location>
        <begin position="1"/>
        <end position="24"/>
    </location>
</feature>
<reference evidence="3" key="1">
    <citation type="submission" date="2016-06" db="EMBL/GenBank/DDBJ databases">
        <title>Parallel loss of symbiosis genes in relatives of nitrogen-fixing non-legume Parasponia.</title>
        <authorList>
            <person name="Van Velzen R."/>
            <person name="Holmer R."/>
            <person name="Bu F."/>
            <person name="Rutten L."/>
            <person name="Van Zeijl A."/>
            <person name="Liu W."/>
            <person name="Santuari L."/>
            <person name="Cao Q."/>
            <person name="Sharma T."/>
            <person name="Shen D."/>
            <person name="Roswanjaya Y."/>
            <person name="Wardhani T."/>
            <person name="Kalhor M.S."/>
            <person name="Jansen J."/>
            <person name="Van den Hoogen J."/>
            <person name="Gungor B."/>
            <person name="Hartog M."/>
            <person name="Hontelez J."/>
            <person name="Verver J."/>
            <person name="Yang W.-C."/>
            <person name="Schijlen E."/>
            <person name="Repin R."/>
            <person name="Schilthuizen M."/>
            <person name="Schranz E."/>
            <person name="Heidstra R."/>
            <person name="Miyata K."/>
            <person name="Fedorova E."/>
            <person name="Kohlen W."/>
            <person name="Bisseling T."/>
            <person name="Smit S."/>
            <person name="Geurts R."/>
        </authorList>
    </citation>
    <scope>NUCLEOTIDE SEQUENCE [LARGE SCALE GENOMIC DNA]</scope>
    <source>
        <strain evidence="3">cv. WU1-14</strain>
    </source>
</reference>
<protein>
    <submittedName>
        <fullName evidence="2">Uncharacterized protein</fullName>
    </submittedName>
</protein>
<name>A0A2P5BMK5_PARAD</name>
<evidence type="ECO:0000313" key="2">
    <source>
        <dbReference type="EMBL" id="PON49990.1"/>
    </source>
</evidence>
<comment type="caution">
    <text evidence="2">The sequence shown here is derived from an EMBL/GenBank/DDBJ whole genome shotgun (WGS) entry which is preliminary data.</text>
</comment>
<dbReference type="AlphaFoldDB" id="A0A2P5BMK5"/>
<accession>A0A2P5BMK5</accession>
<evidence type="ECO:0000313" key="3">
    <source>
        <dbReference type="Proteomes" id="UP000237105"/>
    </source>
</evidence>
<dbReference type="EMBL" id="JXTB01000251">
    <property type="protein sequence ID" value="PON49990.1"/>
    <property type="molecule type" value="Genomic_DNA"/>
</dbReference>